<reference evidence="2" key="1">
    <citation type="submission" date="2014-04" db="EMBL/GenBank/DDBJ databases">
        <title>Evolutionary Origins and Diversification of the Mycorrhizal Mutualists.</title>
        <authorList>
            <consortium name="DOE Joint Genome Institute"/>
            <consortium name="Mycorrhizal Genomics Consortium"/>
            <person name="Kohler A."/>
            <person name="Kuo A."/>
            <person name="Nagy L.G."/>
            <person name="Floudas D."/>
            <person name="Copeland A."/>
            <person name="Barry K.W."/>
            <person name="Cichocki N."/>
            <person name="Veneault-Fourrey C."/>
            <person name="LaButti K."/>
            <person name="Lindquist E.A."/>
            <person name="Lipzen A."/>
            <person name="Lundell T."/>
            <person name="Morin E."/>
            <person name="Murat C."/>
            <person name="Riley R."/>
            <person name="Ohm R."/>
            <person name="Sun H."/>
            <person name="Tunlid A."/>
            <person name="Henrissat B."/>
            <person name="Grigoriev I.V."/>
            <person name="Hibbett D.S."/>
            <person name="Martin F."/>
        </authorList>
    </citation>
    <scope>NUCLEOTIDE SEQUENCE [LARGE SCALE GENOMIC DNA]</scope>
    <source>
        <strain evidence="2">FD-334 SS-4</strain>
    </source>
</reference>
<feature type="non-terminal residue" evidence="1">
    <location>
        <position position="1"/>
    </location>
</feature>
<sequence>LFGIMANCVLLGVLCVQVYLYYNAFAKDHRILKWTVFAQFLLEIIQTATLAYDNIQHFTLAYSSTGADGLNEIGILWISIPLITGLSTYMRGCVDFNLLIQSASVM</sequence>
<evidence type="ECO:0000313" key="1">
    <source>
        <dbReference type="EMBL" id="KJA27649.1"/>
    </source>
</evidence>
<accession>A0A0D2P9S9</accession>
<dbReference type="Proteomes" id="UP000054270">
    <property type="component" value="Unassembled WGS sequence"/>
</dbReference>
<gene>
    <name evidence="1" type="ORF">HYPSUDRAFT_130742</name>
</gene>
<dbReference type="AlphaFoldDB" id="A0A0D2P9S9"/>
<organism evidence="1 2">
    <name type="scientific">Hypholoma sublateritium (strain FD-334 SS-4)</name>
    <dbReference type="NCBI Taxonomy" id="945553"/>
    <lineage>
        <taxon>Eukaryota</taxon>
        <taxon>Fungi</taxon>
        <taxon>Dikarya</taxon>
        <taxon>Basidiomycota</taxon>
        <taxon>Agaricomycotina</taxon>
        <taxon>Agaricomycetes</taxon>
        <taxon>Agaricomycetidae</taxon>
        <taxon>Agaricales</taxon>
        <taxon>Agaricineae</taxon>
        <taxon>Strophariaceae</taxon>
        <taxon>Hypholoma</taxon>
    </lineage>
</organism>
<dbReference type="OrthoDB" id="3053835at2759"/>
<protein>
    <submittedName>
        <fullName evidence="1">Uncharacterized protein</fullName>
    </submittedName>
</protein>
<keyword evidence="2" id="KW-1185">Reference proteome</keyword>
<proteinExistence type="predicted"/>
<name>A0A0D2P9S9_HYPSF</name>
<dbReference type="EMBL" id="KN817523">
    <property type="protein sequence ID" value="KJA27649.1"/>
    <property type="molecule type" value="Genomic_DNA"/>
</dbReference>
<evidence type="ECO:0000313" key="2">
    <source>
        <dbReference type="Proteomes" id="UP000054270"/>
    </source>
</evidence>